<keyword evidence="4 8" id="KW-0812">Transmembrane</keyword>
<protein>
    <submittedName>
        <fullName evidence="10">Undecaprenyl-phosphate glucose phosphotransferase</fullName>
    </submittedName>
</protein>
<feature type="domain" description="Bacterial sugar transferase" evidence="9">
    <location>
        <begin position="304"/>
        <end position="491"/>
    </location>
</feature>
<dbReference type="Gene3D" id="3.40.50.720">
    <property type="entry name" value="NAD(P)-binding Rossmann-like Domain"/>
    <property type="match status" value="1"/>
</dbReference>
<evidence type="ECO:0000256" key="3">
    <source>
        <dbReference type="ARBA" id="ARBA00022679"/>
    </source>
</evidence>
<feature type="transmembrane region" description="Helical" evidence="8">
    <location>
        <begin position="309"/>
        <end position="330"/>
    </location>
</feature>
<dbReference type="PANTHER" id="PTHR30576:SF0">
    <property type="entry name" value="UNDECAPRENYL-PHOSPHATE N-ACETYLGALACTOSAMINYL 1-PHOSPHATE TRANSFERASE-RELATED"/>
    <property type="match status" value="1"/>
</dbReference>
<comment type="similarity">
    <text evidence="2">Belongs to the bacterial sugar transferase family.</text>
</comment>
<dbReference type="STRING" id="1123062.SAMN02745775_105151"/>
<keyword evidence="5 8" id="KW-1133">Transmembrane helix</keyword>
<organism evidence="10 11">
    <name type="scientific">Falsiroseomonas stagni DSM 19981</name>
    <dbReference type="NCBI Taxonomy" id="1123062"/>
    <lineage>
        <taxon>Bacteria</taxon>
        <taxon>Pseudomonadati</taxon>
        <taxon>Pseudomonadota</taxon>
        <taxon>Alphaproteobacteria</taxon>
        <taxon>Acetobacterales</taxon>
        <taxon>Roseomonadaceae</taxon>
        <taxon>Falsiroseomonas</taxon>
    </lineage>
</organism>
<feature type="transmembrane region" description="Helical" evidence="8">
    <location>
        <begin position="140"/>
        <end position="164"/>
    </location>
</feature>
<dbReference type="NCBIfam" id="TIGR03025">
    <property type="entry name" value="EPS_sugtrans"/>
    <property type="match status" value="1"/>
</dbReference>
<feature type="transmembrane region" description="Helical" evidence="8">
    <location>
        <begin position="78"/>
        <end position="101"/>
    </location>
</feature>
<evidence type="ECO:0000256" key="5">
    <source>
        <dbReference type="ARBA" id="ARBA00022989"/>
    </source>
</evidence>
<feature type="transmembrane region" description="Helical" evidence="8">
    <location>
        <begin position="113"/>
        <end position="134"/>
    </location>
</feature>
<evidence type="ECO:0000259" key="9">
    <source>
        <dbReference type="Pfam" id="PF02397"/>
    </source>
</evidence>
<evidence type="ECO:0000313" key="11">
    <source>
        <dbReference type="Proteomes" id="UP000199473"/>
    </source>
</evidence>
<reference evidence="10 11" key="1">
    <citation type="submission" date="2016-10" db="EMBL/GenBank/DDBJ databases">
        <authorList>
            <person name="de Groot N.N."/>
        </authorList>
    </citation>
    <scope>NUCLEOTIDE SEQUENCE [LARGE SCALE GENOMIC DNA]</scope>
    <source>
        <strain evidence="10 11">DSM 19981</strain>
    </source>
</reference>
<keyword evidence="11" id="KW-1185">Reference proteome</keyword>
<dbReference type="GO" id="GO:0016020">
    <property type="term" value="C:membrane"/>
    <property type="evidence" value="ECO:0007669"/>
    <property type="project" value="UniProtKB-SubCell"/>
</dbReference>
<dbReference type="GO" id="GO:0016780">
    <property type="term" value="F:phosphotransferase activity, for other substituted phosphate groups"/>
    <property type="evidence" value="ECO:0007669"/>
    <property type="project" value="TreeGrafter"/>
</dbReference>
<proteinExistence type="inferred from homology"/>
<accession>A0A1I4BBW6</accession>
<comment type="subcellular location">
    <subcellularLocation>
        <location evidence="1">Membrane</location>
        <topology evidence="1">Multi-pass membrane protein</topology>
    </subcellularLocation>
</comment>
<sequence>MPKRNQANRAPDEGRGGTVTPFLAGIGAEPLPDAIRAHAPPLPPVMVAALVVLLDLVAVGGAGLLADALINSPGARHAGMTGLLAGLAVAFAGAIGAYDHAALHRAGQQRSRALQGLAAAMLVLILAAVALGAQRRIDPAWLGTAALLGGGSLLAARTAVAALLRQDGSRSAQRAVILGAGPQASRLMEAMRREGGSGLRLLGLVDDRSPRTDGEALPNGLRRLGGMAQLGAMIRAGQVEVVVLALPWSAETRIAAVMEQLSAFPLEIRLAPDLLADRLPAGRRPAGPVLLRARPISGLGAAVKVAEDYALAILALAIAAVPMLLIALAIKLDSPGPVFFRQRRTGFNDQPFDVLKFRTMYADATDHEVLRQVRAGDARITPVGAILRRTSLDELPQIFNILKGDMSFVGPRPHAPGTRAAGRRFDEVVANYAARHQVKPGLTGLAQVRGWRGPTITEEQIIRRVESDLEYIERWSPWLDITIILRTLLAVACMRNAL</sequence>
<dbReference type="InterPro" id="IPR036291">
    <property type="entry name" value="NAD(P)-bd_dom_sf"/>
</dbReference>
<name>A0A1I4BBW6_9PROT</name>
<keyword evidence="6 8" id="KW-0472">Membrane</keyword>
<dbReference type="EMBL" id="FOSQ01000005">
    <property type="protein sequence ID" value="SFK66043.1"/>
    <property type="molecule type" value="Genomic_DNA"/>
</dbReference>
<evidence type="ECO:0000256" key="8">
    <source>
        <dbReference type="SAM" id="Phobius"/>
    </source>
</evidence>
<dbReference type="InterPro" id="IPR017475">
    <property type="entry name" value="EPS_sugar_tfrase"/>
</dbReference>
<evidence type="ECO:0000256" key="2">
    <source>
        <dbReference type="ARBA" id="ARBA00006464"/>
    </source>
</evidence>
<feature type="transmembrane region" description="Helical" evidence="8">
    <location>
        <begin position="45"/>
        <end position="66"/>
    </location>
</feature>
<evidence type="ECO:0000256" key="6">
    <source>
        <dbReference type="ARBA" id="ARBA00023136"/>
    </source>
</evidence>
<evidence type="ECO:0000256" key="7">
    <source>
        <dbReference type="ARBA" id="ARBA00023169"/>
    </source>
</evidence>
<dbReference type="Pfam" id="PF02397">
    <property type="entry name" value="Bac_transf"/>
    <property type="match status" value="1"/>
</dbReference>
<dbReference type="Pfam" id="PF13727">
    <property type="entry name" value="CoA_binding_3"/>
    <property type="match status" value="1"/>
</dbReference>
<keyword evidence="7" id="KW-0270">Exopolysaccharide synthesis</keyword>
<dbReference type="GO" id="GO:0000271">
    <property type="term" value="P:polysaccharide biosynthetic process"/>
    <property type="evidence" value="ECO:0007669"/>
    <property type="project" value="UniProtKB-KW"/>
</dbReference>
<dbReference type="PANTHER" id="PTHR30576">
    <property type="entry name" value="COLANIC BIOSYNTHESIS UDP-GLUCOSE LIPID CARRIER TRANSFERASE"/>
    <property type="match status" value="1"/>
</dbReference>
<dbReference type="RefSeq" id="WP_175533949.1">
    <property type="nucleotide sequence ID" value="NZ_FOSQ01000005.1"/>
</dbReference>
<gene>
    <name evidence="10" type="ORF">SAMN02745775_105151</name>
</gene>
<dbReference type="SUPFAM" id="SSF51735">
    <property type="entry name" value="NAD(P)-binding Rossmann-fold domains"/>
    <property type="match status" value="1"/>
</dbReference>
<dbReference type="InterPro" id="IPR003362">
    <property type="entry name" value="Bact_transf"/>
</dbReference>
<evidence type="ECO:0000256" key="4">
    <source>
        <dbReference type="ARBA" id="ARBA00022692"/>
    </source>
</evidence>
<dbReference type="AlphaFoldDB" id="A0A1I4BBW6"/>
<evidence type="ECO:0000313" key="10">
    <source>
        <dbReference type="EMBL" id="SFK66043.1"/>
    </source>
</evidence>
<keyword evidence="3 10" id="KW-0808">Transferase</keyword>
<dbReference type="Proteomes" id="UP000199473">
    <property type="component" value="Unassembled WGS sequence"/>
</dbReference>
<evidence type="ECO:0000256" key="1">
    <source>
        <dbReference type="ARBA" id="ARBA00004141"/>
    </source>
</evidence>